<evidence type="ECO:0000313" key="1">
    <source>
        <dbReference type="EMBL" id="GAJ18471.1"/>
    </source>
</evidence>
<feature type="non-terminal residue" evidence="1">
    <location>
        <position position="93"/>
    </location>
</feature>
<protein>
    <submittedName>
        <fullName evidence="1">Uncharacterized protein</fullName>
    </submittedName>
</protein>
<dbReference type="EMBL" id="BARW01036513">
    <property type="protein sequence ID" value="GAJ18471.1"/>
    <property type="molecule type" value="Genomic_DNA"/>
</dbReference>
<name>X1VPL9_9ZZZZ</name>
<reference evidence="1" key="1">
    <citation type="journal article" date="2014" name="Front. Microbiol.">
        <title>High frequency of phylogenetically diverse reductive dehalogenase-homologous genes in deep subseafloor sedimentary metagenomes.</title>
        <authorList>
            <person name="Kawai M."/>
            <person name="Futagami T."/>
            <person name="Toyoda A."/>
            <person name="Takaki Y."/>
            <person name="Nishi S."/>
            <person name="Hori S."/>
            <person name="Arai W."/>
            <person name="Tsubouchi T."/>
            <person name="Morono Y."/>
            <person name="Uchiyama I."/>
            <person name="Ito T."/>
            <person name="Fujiyama A."/>
            <person name="Inagaki F."/>
            <person name="Takami H."/>
        </authorList>
    </citation>
    <scope>NUCLEOTIDE SEQUENCE</scope>
    <source>
        <strain evidence="1">Expedition CK06-06</strain>
    </source>
</reference>
<accession>X1VPL9</accession>
<comment type="caution">
    <text evidence="1">The sequence shown here is derived from an EMBL/GenBank/DDBJ whole genome shotgun (WGS) entry which is preliminary data.</text>
</comment>
<proteinExistence type="predicted"/>
<dbReference type="AlphaFoldDB" id="X1VPL9"/>
<organism evidence="1">
    <name type="scientific">marine sediment metagenome</name>
    <dbReference type="NCBI Taxonomy" id="412755"/>
    <lineage>
        <taxon>unclassified sequences</taxon>
        <taxon>metagenomes</taxon>
        <taxon>ecological metagenomes</taxon>
    </lineage>
</organism>
<sequence>MYKSLIKFNTKTFNVYTFDFNGIPIYVKYNYENDSYLVTNTRKITKGIFGKYLNVGKIKHKLVFFISIPFDVEKLVKTFIDTFYIQDMDIIFK</sequence>
<gene>
    <name evidence="1" type="ORF">S12H4_56658</name>
</gene>